<keyword evidence="1" id="KW-0732">Signal</keyword>
<evidence type="ECO:0000313" key="2">
    <source>
        <dbReference type="EMBL" id="MDZ7282014.1"/>
    </source>
</evidence>
<dbReference type="Pfam" id="PF06347">
    <property type="entry name" value="SH3_4"/>
    <property type="match status" value="2"/>
</dbReference>
<dbReference type="Gene3D" id="2.30.30.40">
    <property type="entry name" value="SH3 Domains"/>
    <property type="match status" value="1"/>
</dbReference>
<feature type="chain" id="PRO_5045175803" evidence="1">
    <location>
        <begin position="28"/>
        <end position="167"/>
    </location>
</feature>
<dbReference type="EMBL" id="JAOBTW010000007">
    <property type="protein sequence ID" value="MDZ7282014.1"/>
    <property type="molecule type" value="Genomic_DNA"/>
</dbReference>
<dbReference type="Proteomes" id="UP001292182">
    <property type="component" value="Unassembled WGS sequence"/>
</dbReference>
<accession>A0ABU5LPZ7</accession>
<organism evidence="2 3">
    <name type="scientific">Sphingomonas sanguinis</name>
    <dbReference type="NCBI Taxonomy" id="33051"/>
    <lineage>
        <taxon>Bacteria</taxon>
        <taxon>Pseudomonadati</taxon>
        <taxon>Pseudomonadota</taxon>
        <taxon>Alphaproteobacteria</taxon>
        <taxon>Sphingomonadales</taxon>
        <taxon>Sphingomonadaceae</taxon>
        <taxon>Sphingomonas</taxon>
    </lineage>
</organism>
<protein>
    <submittedName>
        <fullName evidence="2">SH3 domain-containing protein</fullName>
    </submittedName>
</protein>
<keyword evidence="3" id="KW-1185">Reference proteome</keyword>
<evidence type="ECO:0000313" key="3">
    <source>
        <dbReference type="Proteomes" id="UP001292182"/>
    </source>
</evidence>
<gene>
    <name evidence="2" type="ORF">N4G62_08250</name>
</gene>
<proteinExistence type="predicted"/>
<dbReference type="InterPro" id="IPR010466">
    <property type="entry name" value="DUF1058"/>
</dbReference>
<sequence length="167" mass="17672">MAGLAILAATLASGTLAVGPLAPAAQAATEKRAVPYYGSIGASVARMRTGPGRNYPASWNYRRADLPVKVVAVFKEWRKVQDPDGTEGWMLAVLLRNTRTAIVRGTEPLPMRSAPDDGAKTLWRAAPGVVGRVSECNGGWCRFDVKGQAGFVPVGSIWGVEPGEVLP</sequence>
<evidence type="ECO:0000256" key="1">
    <source>
        <dbReference type="SAM" id="SignalP"/>
    </source>
</evidence>
<comment type="caution">
    <text evidence="2">The sequence shown here is derived from an EMBL/GenBank/DDBJ whole genome shotgun (WGS) entry which is preliminary data.</text>
</comment>
<reference evidence="3" key="1">
    <citation type="submission" date="2023-07" db="EMBL/GenBank/DDBJ databases">
        <title>Whole genome sequence analysis of rice epiphytic Sphingomonas sanguinis OsEp_Plm_15B2.</title>
        <authorList>
            <person name="Sahu K.P."/>
            <person name="Asharani P."/>
            <person name="Reddy B."/>
            <person name="Kumar A."/>
        </authorList>
    </citation>
    <scope>NUCLEOTIDE SEQUENCE [LARGE SCALE GENOMIC DNA]</scope>
    <source>
        <strain evidence="3">OsEp_Plm_15B2</strain>
    </source>
</reference>
<name>A0ABU5LPZ7_9SPHN</name>
<feature type="signal peptide" evidence="1">
    <location>
        <begin position="1"/>
        <end position="27"/>
    </location>
</feature>